<evidence type="ECO:0000313" key="4">
    <source>
        <dbReference type="Proteomes" id="UP000294772"/>
    </source>
</evidence>
<keyword evidence="3" id="KW-1185">Reference proteome</keyword>
<dbReference type="Proteomes" id="UP000294772">
    <property type="component" value="Unassembled WGS sequence"/>
</dbReference>
<reference evidence="1 3" key="1">
    <citation type="submission" date="2018-02" db="EMBL/GenBank/DDBJ databases">
        <title>Reclassifiation of [Polyangium] brachysporum DSM 7029 as Guopingzhaonella breviflexa gen. nov., sp. nov., a member of the family Comamonadaceae.</title>
        <authorList>
            <person name="Tang B."/>
        </authorList>
    </citation>
    <scope>NUCLEOTIDE SEQUENCE [LARGE SCALE GENOMIC DNA]</scope>
    <source>
        <strain evidence="1 3">DSM 15344</strain>
    </source>
</reference>
<gene>
    <name evidence="1" type="ORF">C1702_09730</name>
    <name evidence="2" type="ORF">EV676_106289</name>
</gene>
<organism evidence="1 3">
    <name type="scientific">Caldimonas thermodepolymerans</name>
    <dbReference type="NCBI Taxonomy" id="215580"/>
    <lineage>
        <taxon>Bacteria</taxon>
        <taxon>Pseudomonadati</taxon>
        <taxon>Pseudomonadota</taxon>
        <taxon>Betaproteobacteria</taxon>
        <taxon>Burkholderiales</taxon>
        <taxon>Sphaerotilaceae</taxon>
        <taxon>Caldimonas</taxon>
    </lineage>
</organism>
<dbReference type="EMBL" id="SLXF01000006">
    <property type="protein sequence ID" value="TCP06804.1"/>
    <property type="molecule type" value="Genomic_DNA"/>
</dbReference>
<evidence type="ECO:0000313" key="2">
    <source>
        <dbReference type="EMBL" id="TCP06804.1"/>
    </source>
</evidence>
<dbReference type="RefSeq" id="WP_104357505.1">
    <property type="nucleotide sequence ID" value="NZ_CP064338.1"/>
</dbReference>
<dbReference type="OrthoDB" id="2865096at2"/>
<accession>A0A2S5T480</accession>
<name>A0A2S5T480_9BURK</name>
<dbReference type="EMBL" id="PSNY01000009">
    <property type="protein sequence ID" value="PPE69756.1"/>
    <property type="molecule type" value="Genomic_DNA"/>
</dbReference>
<dbReference type="AlphaFoldDB" id="A0A2S5T480"/>
<reference evidence="2 4" key="2">
    <citation type="submission" date="2019-03" db="EMBL/GenBank/DDBJ databases">
        <title>Genomic Encyclopedia of Type Strains, Phase IV (KMG-IV): sequencing the most valuable type-strain genomes for metagenomic binning, comparative biology and taxonomic classification.</title>
        <authorList>
            <person name="Goeker M."/>
        </authorList>
    </citation>
    <scope>NUCLEOTIDE SEQUENCE [LARGE SCALE GENOMIC DNA]</scope>
    <source>
        <strain evidence="2 4">DSM 15264</strain>
    </source>
</reference>
<protein>
    <submittedName>
        <fullName evidence="1">Uncharacterized protein</fullName>
    </submittedName>
</protein>
<sequence>MWSRHGEKVVLHVPVERLVMQGALRYADTASHPFLRALDEGASALQAYYAQRQPRSFCEFYGVSPTVAADEQVPCWELPWLHRLRRVPPPGEAGLGAEHGVSYYGPASPRKVEVEYQRLASLKQRVLRMGYLPEVYGHIVGFFMLDDAGEYRFFVRGGKHRTAVLAHLGHRSIPVTFKPDWPRMVRERDAAYWPLVEDGVLSETVARAAFRRYTGPGWPWATTTEPERAVEMA</sequence>
<comment type="caution">
    <text evidence="1">The sequence shown here is derived from an EMBL/GenBank/DDBJ whole genome shotgun (WGS) entry which is preliminary data.</text>
</comment>
<proteinExistence type="predicted"/>
<evidence type="ECO:0000313" key="3">
    <source>
        <dbReference type="Proteomes" id="UP000239406"/>
    </source>
</evidence>
<dbReference type="Proteomes" id="UP000239406">
    <property type="component" value="Unassembled WGS sequence"/>
</dbReference>
<evidence type="ECO:0000313" key="1">
    <source>
        <dbReference type="EMBL" id="PPE69756.1"/>
    </source>
</evidence>